<dbReference type="PRINTS" id="PR00958">
    <property type="entry name" value="HOMSERKINASE"/>
</dbReference>
<keyword evidence="9" id="KW-1185">Reference proteome</keyword>
<dbReference type="SUPFAM" id="SSF54211">
    <property type="entry name" value="Ribosomal protein S5 domain 2-like"/>
    <property type="match status" value="1"/>
</dbReference>
<dbReference type="InterPro" id="IPR013750">
    <property type="entry name" value="GHMP_kinase_C_dom"/>
</dbReference>
<name>A0A1S6IMP3_9LACT</name>
<keyword evidence="3" id="KW-0547">Nucleotide-binding</keyword>
<evidence type="ECO:0000259" key="6">
    <source>
        <dbReference type="Pfam" id="PF00288"/>
    </source>
</evidence>
<dbReference type="GO" id="GO:0008652">
    <property type="term" value="P:amino acid biosynthetic process"/>
    <property type="evidence" value="ECO:0007669"/>
    <property type="project" value="UniProtKB-KW"/>
</dbReference>
<dbReference type="EMBL" id="CP019728">
    <property type="protein sequence ID" value="AQS52817.1"/>
    <property type="molecule type" value="Genomic_DNA"/>
</dbReference>
<dbReference type="PANTHER" id="PTHR20861:SF1">
    <property type="entry name" value="HOMOSERINE KINASE"/>
    <property type="match status" value="1"/>
</dbReference>
<dbReference type="PANTHER" id="PTHR20861">
    <property type="entry name" value="HOMOSERINE/4-DIPHOSPHOCYTIDYL-2-C-METHYL-D-ERYTHRITOL KINASE"/>
    <property type="match status" value="1"/>
</dbReference>
<evidence type="ECO:0000256" key="3">
    <source>
        <dbReference type="ARBA" id="ARBA00022741"/>
    </source>
</evidence>
<sequence>MTSEIAPARGLGSSSAAIVAGIELANLLGDLELTADAKIQWASKIEGHPDNVTPAIVGGFVVRAVLDDRVYWKKIPFLDVAMVVCVPEHQLKTIQSRTVLPTNLPFKQAVKVSSLANVLLASLQKGNLITAGKMIESDIFHEPYRAKLIPELNHVRSIGHEEAAYGTYISGAGTAVMTMISREYARNLRERLQIELPRCRTHITHVGGKESVIL</sequence>
<dbReference type="GO" id="GO:0004413">
    <property type="term" value="F:homoserine kinase activity"/>
    <property type="evidence" value="ECO:0007669"/>
    <property type="project" value="UniProtKB-EC"/>
</dbReference>
<evidence type="ECO:0000256" key="1">
    <source>
        <dbReference type="ARBA" id="ARBA00022605"/>
    </source>
</evidence>
<evidence type="ECO:0000259" key="7">
    <source>
        <dbReference type="Pfam" id="PF08544"/>
    </source>
</evidence>
<keyword evidence="1" id="KW-0028">Amino-acid biosynthesis</keyword>
<dbReference type="Gene3D" id="3.30.70.890">
    <property type="entry name" value="GHMP kinase, C-terminal domain"/>
    <property type="match status" value="1"/>
</dbReference>
<dbReference type="InterPro" id="IPR006204">
    <property type="entry name" value="GHMP_kinase_N_dom"/>
</dbReference>
<dbReference type="GO" id="GO:0005524">
    <property type="term" value="F:ATP binding"/>
    <property type="evidence" value="ECO:0007669"/>
    <property type="project" value="UniProtKB-KW"/>
</dbReference>
<dbReference type="AlphaFoldDB" id="A0A1S6IMP3"/>
<dbReference type="Gene3D" id="3.30.230.10">
    <property type="match status" value="1"/>
</dbReference>
<dbReference type="EC" id="2.7.1.39" evidence="8"/>
<dbReference type="Pfam" id="PF00288">
    <property type="entry name" value="GHMP_kinases_N"/>
    <property type="match status" value="1"/>
</dbReference>
<dbReference type="Proteomes" id="UP000188993">
    <property type="component" value="Chromosome"/>
</dbReference>
<protein>
    <submittedName>
        <fullName evidence="8">Homoserine kinase</fullName>
        <ecNumber evidence="8">2.7.1.39</ecNumber>
    </submittedName>
</protein>
<dbReference type="SUPFAM" id="SSF55060">
    <property type="entry name" value="GHMP Kinase, C-terminal domain"/>
    <property type="match status" value="1"/>
</dbReference>
<evidence type="ECO:0000313" key="8">
    <source>
        <dbReference type="EMBL" id="AQS52817.1"/>
    </source>
</evidence>
<evidence type="ECO:0000256" key="5">
    <source>
        <dbReference type="ARBA" id="ARBA00022840"/>
    </source>
</evidence>
<organism evidence="8 9">
    <name type="scientific">Jeotgalibaca dankookensis</name>
    <dbReference type="NCBI Taxonomy" id="708126"/>
    <lineage>
        <taxon>Bacteria</taxon>
        <taxon>Bacillati</taxon>
        <taxon>Bacillota</taxon>
        <taxon>Bacilli</taxon>
        <taxon>Lactobacillales</taxon>
        <taxon>Carnobacteriaceae</taxon>
        <taxon>Jeotgalibaca</taxon>
    </lineage>
</organism>
<proteinExistence type="predicted"/>
<evidence type="ECO:0000313" key="9">
    <source>
        <dbReference type="Proteomes" id="UP000188993"/>
    </source>
</evidence>
<dbReference type="Pfam" id="PF08544">
    <property type="entry name" value="GHMP_kinases_C"/>
    <property type="match status" value="1"/>
</dbReference>
<keyword evidence="4 8" id="KW-0418">Kinase</keyword>
<accession>A0A1S6IMP3</accession>
<reference evidence="8 9" key="1">
    <citation type="journal article" date="2014" name="Int. J. Syst. Evol. Microbiol.">
        <title>Jeotgalibaca dankookensis gen. nov., sp. nov., a member of the family Carnobacteriaceae, isolated from seujeot (Korean traditional food).</title>
        <authorList>
            <person name="Lee D.G."/>
            <person name="Trujillo M.E."/>
            <person name="Kang H."/>
            <person name="Ahn T.Y."/>
        </authorList>
    </citation>
    <scope>NUCLEOTIDE SEQUENCE [LARGE SCALE GENOMIC DNA]</scope>
    <source>
        <strain evidence="8 9">EX-07</strain>
    </source>
</reference>
<keyword evidence="5" id="KW-0067">ATP-binding</keyword>
<evidence type="ECO:0000256" key="2">
    <source>
        <dbReference type="ARBA" id="ARBA00022679"/>
    </source>
</evidence>
<dbReference type="InterPro" id="IPR036554">
    <property type="entry name" value="GHMP_kinase_C_sf"/>
</dbReference>
<feature type="domain" description="GHMP kinase C-terminal" evidence="7">
    <location>
        <begin position="120"/>
        <end position="195"/>
    </location>
</feature>
<keyword evidence="2 8" id="KW-0808">Transferase</keyword>
<feature type="domain" description="GHMP kinase N-terminal" evidence="6">
    <location>
        <begin position="2"/>
        <end position="59"/>
    </location>
</feature>
<dbReference type="KEGG" id="jda:BW727_100424"/>
<dbReference type="STRING" id="708126.BW727_100424"/>
<evidence type="ECO:0000256" key="4">
    <source>
        <dbReference type="ARBA" id="ARBA00022777"/>
    </source>
</evidence>
<gene>
    <name evidence="8" type="primary">thrB_1</name>
    <name evidence="8" type="ORF">BW727_100424</name>
</gene>
<dbReference type="InterPro" id="IPR014721">
    <property type="entry name" value="Ribsml_uS5_D2-typ_fold_subgr"/>
</dbReference>
<dbReference type="InterPro" id="IPR020568">
    <property type="entry name" value="Ribosomal_Su5_D2-typ_SF"/>
</dbReference>